<evidence type="ECO:0000259" key="1">
    <source>
        <dbReference type="PROSITE" id="PS50011"/>
    </source>
</evidence>
<proteinExistence type="predicted"/>
<reference evidence="2 3" key="1">
    <citation type="submission" date="2018-06" db="EMBL/GenBank/DDBJ databases">
        <title>Comparative genomics reveals the genomic features of Rhizophagus irregularis, R. cerebriforme, R. diaphanum and Gigaspora rosea, and their symbiotic lifestyle signature.</title>
        <authorList>
            <person name="Morin E."/>
            <person name="San Clemente H."/>
            <person name="Chen E.C.H."/>
            <person name="De La Providencia I."/>
            <person name="Hainaut M."/>
            <person name="Kuo A."/>
            <person name="Kohler A."/>
            <person name="Murat C."/>
            <person name="Tang N."/>
            <person name="Roy S."/>
            <person name="Loubradou J."/>
            <person name="Henrissat B."/>
            <person name="Grigoriev I.V."/>
            <person name="Corradi N."/>
            <person name="Roux C."/>
            <person name="Martin F.M."/>
        </authorList>
    </citation>
    <scope>NUCLEOTIDE SEQUENCE [LARGE SCALE GENOMIC DNA]</scope>
    <source>
        <strain evidence="2 3">DAOM 194757</strain>
    </source>
</reference>
<dbReference type="InterPro" id="IPR011009">
    <property type="entry name" value="Kinase-like_dom_sf"/>
</dbReference>
<keyword evidence="3" id="KW-1185">Reference proteome</keyword>
<dbReference type="EMBL" id="QKWP01000981">
    <property type="protein sequence ID" value="RIB12875.1"/>
    <property type="molecule type" value="Genomic_DNA"/>
</dbReference>
<accession>A0A397URQ1</accession>
<dbReference type="AlphaFoldDB" id="A0A397URQ1"/>
<organism evidence="2 3">
    <name type="scientific">Gigaspora rosea</name>
    <dbReference type="NCBI Taxonomy" id="44941"/>
    <lineage>
        <taxon>Eukaryota</taxon>
        <taxon>Fungi</taxon>
        <taxon>Fungi incertae sedis</taxon>
        <taxon>Mucoromycota</taxon>
        <taxon>Glomeromycotina</taxon>
        <taxon>Glomeromycetes</taxon>
        <taxon>Diversisporales</taxon>
        <taxon>Gigasporaceae</taxon>
        <taxon>Gigaspora</taxon>
    </lineage>
</organism>
<dbReference type="InterPro" id="IPR000719">
    <property type="entry name" value="Prot_kinase_dom"/>
</dbReference>
<evidence type="ECO:0000313" key="3">
    <source>
        <dbReference type="Proteomes" id="UP000266673"/>
    </source>
</evidence>
<comment type="caution">
    <text evidence="2">The sequence shown here is derived from an EMBL/GenBank/DDBJ whole genome shotgun (WGS) entry which is preliminary data.</text>
</comment>
<evidence type="ECO:0000313" key="2">
    <source>
        <dbReference type="EMBL" id="RIB12875.1"/>
    </source>
</evidence>
<dbReference type="GO" id="GO:0005524">
    <property type="term" value="F:ATP binding"/>
    <property type="evidence" value="ECO:0007669"/>
    <property type="project" value="InterPro"/>
</dbReference>
<name>A0A397URQ1_9GLOM</name>
<dbReference type="SUPFAM" id="SSF56112">
    <property type="entry name" value="Protein kinase-like (PK-like)"/>
    <property type="match status" value="1"/>
</dbReference>
<dbReference type="OrthoDB" id="10261027at2759"/>
<dbReference type="Gene3D" id="1.10.510.10">
    <property type="entry name" value="Transferase(Phosphotransferase) domain 1"/>
    <property type="match status" value="1"/>
</dbReference>
<gene>
    <name evidence="2" type="ORF">C2G38_2199480</name>
</gene>
<feature type="domain" description="Protein kinase" evidence="1">
    <location>
        <begin position="1"/>
        <end position="104"/>
    </location>
</feature>
<sequence>MLYNFKFLHGYRFEDRVSPILCCYGLTKHHISEDIEENILVIQFAEDNPTTNKLFGVVPFIAPEIFANKLFNLKSDVYSLELLCGCLLLEFYPFHNHEYNEYLV</sequence>
<protein>
    <recommendedName>
        <fullName evidence="1">Protein kinase domain-containing protein</fullName>
    </recommendedName>
</protein>
<dbReference type="GO" id="GO:0004672">
    <property type="term" value="F:protein kinase activity"/>
    <property type="evidence" value="ECO:0007669"/>
    <property type="project" value="InterPro"/>
</dbReference>
<dbReference type="Proteomes" id="UP000266673">
    <property type="component" value="Unassembled WGS sequence"/>
</dbReference>
<dbReference type="PROSITE" id="PS50011">
    <property type="entry name" value="PROTEIN_KINASE_DOM"/>
    <property type="match status" value="1"/>
</dbReference>